<accession>A0AA95SLK8</accession>
<dbReference type="EMBL" id="CP116346">
    <property type="protein sequence ID" value="WIT12323.1"/>
    <property type="molecule type" value="Genomic_DNA"/>
</dbReference>
<evidence type="ECO:0000256" key="1">
    <source>
        <dbReference type="SAM" id="SignalP"/>
    </source>
</evidence>
<dbReference type="RefSeq" id="WP_285233421.1">
    <property type="nucleotide sequence ID" value="NZ_CP116346.1"/>
</dbReference>
<gene>
    <name evidence="2" type="ORF">PFX98_01585</name>
</gene>
<dbReference type="KEGG" id="pais:PFX98_01585"/>
<name>A0AA95SLK8_9BURK</name>
<dbReference type="Proteomes" id="UP001177769">
    <property type="component" value="Chromosome"/>
</dbReference>
<dbReference type="Gene3D" id="3.40.50.2300">
    <property type="match status" value="1"/>
</dbReference>
<sequence length="324" mass="33778">MTEFKRAALFSLGLLAMASSMSAQASGGSIGVILPESWPSKAQAEEIRNGMQLALKTWPSQPVPTLIVKDSGCDPKKAEAATKALIEARVDVVLGNWCEIGGGAELLKNAGIGFVSSNAERVKGLEGSQLQLGRVELYAGEKLAAKLRSETGLRVSARTSCWMDFEPSISDKYDAVLCPVLAIDKARWDQVAATYSAGFLKPFTVSVARGYAAMEVALSYVRRLRGGAKSGAALKDTQSISTLFGPLPAPDGATPAEAMQLVFAAKLPKLAPKQAAAVDEIVKSKGCGGKAAGAHSGPWAEQPFVVRGTGAAADCAAPIVTAQR</sequence>
<feature type="chain" id="PRO_5041707484" description="Transporter substrate-binding domain-containing protein" evidence="1">
    <location>
        <begin position="26"/>
        <end position="324"/>
    </location>
</feature>
<proteinExistence type="predicted"/>
<organism evidence="2 3">
    <name type="scientific">Paucibacter sediminis</name>
    <dbReference type="NCBI Taxonomy" id="3019553"/>
    <lineage>
        <taxon>Bacteria</taxon>
        <taxon>Pseudomonadati</taxon>
        <taxon>Pseudomonadota</taxon>
        <taxon>Betaproteobacteria</taxon>
        <taxon>Burkholderiales</taxon>
        <taxon>Sphaerotilaceae</taxon>
        <taxon>Roseateles</taxon>
    </lineage>
</organism>
<reference evidence="2" key="1">
    <citation type="submission" date="2023-01" db="EMBL/GenBank/DDBJ databases">
        <title>Whole genome sequence of Paucibacter sp. S2-9 isolated from pond sediment.</title>
        <authorList>
            <person name="Jung J.Y."/>
        </authorList>
    </citation>
    <scope>NUCLEOTIDE SEQUENCE</scope>
    <source>
        <strain evidence="2">S2-9</strain>
    </source>
</reference>
<dbReference type="SUPFAM" id="SSF53822">
    <property type="entry name" value="Periplasmic binding protein-like I"/>
    <property type="match status" value="1"/>
</dbReference>
<keyword evidence="1" id="KW-0732">Signal</keyword>
<evidence type="ECO:0000313" key="3">
    <source>
        <dbReference type="Proteomes" id="UP001177769"/>
    </source>
</evidence>
<evidence type="ECO:0000313" key="2">
    <source>
        <dbReference type="EMBL" id="WIT12323.1"/>
    </source>
</evidence>
<evidence type="ECO:0008006" key="4">
    <source>
        <dbReference type="Google" id="ProtNLM"/>
    </source>
</evidence>
<protein>
    <recommendedName>
        <fullName evidence="4">Transporter substrate-binding domain-containing protein</fullName>
    </recommendedName>
</protein>
<dbReference type="InterPro" id="IPR028082">
    <property type="entry name" value="Peripla_BP_I"/>
</dbReference>
<keyword evidence="3" id="KW-1185">Reference proteome</keyword>
<dbReference type="AlphaFoldDB" id="A0AA95SLK8"/>
<feature type="signal peptide" evidence="1">
    <location>
        <begin position="1"/>
        <end position="25"/>
    </location>
</feature>